<reference evidence="8 10" key="2">
    <citation type="submission" date="2019-04" db="EMBL/GenBank/DDBJ databases">
        <title>Genome sequencing of Clostridium botulinum Groups I-IV and Clostridium butyricum.</title>
        <authorList>
            <person name="Brunt J."/>
            <person name="Van Vliet A.H.M."/>
            <person name="Stringer S.C."/>
            <person name="Carter A.T."/>
            <person name="Peck M.W."/>
        </authorList>
    </citation>
    <scope>NUCLEOTIDE SEQUENCE [LARGE SCALE GENOMIC DNA]</scope>
    <source>
        <strain evidence="8 10">IFR 18/037</strain>
    </source>
</reference>
<dbReference type="InterPro" id="IPR008622">
    <property type="entry name" value="FliT"/>
</dbReference>
<keyword evidence="8" id="KW-0969">Cilium</keyword>
<evidence type="ECO:0000313" key="10">
    <source>
        <dbReference type="Proteomes" id="UP000478995"/>
    </source>
</evidence>
<keyword evidence="2" id="KW-0963">Cytoplasm</keyword>
<evidence type="ECO:0000256" key="6">
    <source>
        <dbReference type="ARBA" id="ARBA00093785"/>
    </source>
</evidence>
<keyword evidence="3" id="KW-1005">Bacterial flagellum biogenesis</keyword>
<name>A0A0A2HHT1_CLOBO</name>
<dbReference type="RefSeq" id="WP_011987023.1">
    <property type="nucleotide sequence ID" value="NZ_CP013296.1"/>
</dbReference>
<evidence type="ECO:0000313" key="11">
    <source>
        <dbReference type="Proteomes" id="UP000663464"/>
    </source>
</evidence>
<dbReference type="GeneID" id="5204322"/>
<protein>
    <recommendedName>
        <fullName evidence="7">Flagellar protein FliT</fullName>
    </recommendedName>
</protein>
<accession>A0A0A2HHT1</accession>
<dbReference type="EMBL" id="CP069280">
    <property type="protein sequence ID" value="QRI52638.1"/>
    <property type="molecule type" value="Genomic_DNA"/>
</dbReference>
<evidence type="ECO:0000313" key="8">
    <source>
        <dbReference type="EMBL" id="NFG16708.1"/>
    </source>
</evidence>
<comment type="subcellular location">
    <subcellularLocation>
        <location evidence="1">Cytoplasm</location>
        <location evidence="1">Cytosol</location>
    </subcellularLocation>
</comment>
<dbReference type="Pfam" id="PF05400">
    <property type="entry name" value="FliT"/>
    <property type="match status" value="1"/>
</dbReference>
<keyword evidence="8" id="KW-0966">Cell projection</keyword>
<evidence type="ECO:0000256" key="1">
    <source>
        <dbReference type="ARBA" id="ARBA00004514"/>
    </source>
</evidence>
<evidence type="ECO:0000256" key="5">
    <source>
        <dbReference type="ARBA" id="ARBA00093765"/>
    </source>
</evidence>
<gene>
    <name evidence="8" type="ORF">FC794_07875</name>
    <name evidence="9" type="ORF">JQS73_14530</name>
</gene>
<dbReference type="Proteomes" id="UP000663464">
    <property type="component" value="Chromosome"/>
</dbReference>
<organism evidence="8 10">
    <name type="scientific">Clostridium botulinum</name>
    <dbReference type="NCBI Taxonomy" id="1491"/>
    <lineage>
        <taxon>Bacteria</taxon>
        <taxon>Bacillati</taxon>
        <taxon>Bacillota</taxon>
        <taxon>Clostridia</taxon>
        <taxon>Eubacteriales</taxon>
        <taxon>Clostridiaceae</taxon>
        <taxon>Clostridium</taxon>
    </lineage>
</organism>
<proteinExistence type="inferred from homology"/>
<evidence type="ECO:0000313" key="9">
    <source>
        <dbReference type="EMBL" id="QRI52638.1"/>
    </source>
</evidence>
<comment type="similarity">
    <text evidence="6">Belongs to the bacillales FliT family.</text>
</comment>
<keyword evidence="8" id="KW-0282">Flagellum</keyword>
<keyword evidence="4" id="KW-0143">Chaperone</keyword>
<dbReference type="EMBL" id="SWOY01000002">
    <property type="protein sequence ID" value="NFG16708.1"/>
    <property type="molecule type" value="Genomic_DNA"/>
</dbReference>
<dbReference type="OMA" id="KQVNTMY"/>
<sequence>MNKLKEQLINYRELTLEIIQILEKEDYDAPKDLLNERQNIINNINKLSYTKEEFKNINYELDLMFVEKKLQTIMLKRKAELKQKLNNASDTKEAAKSYNMKQFNSQYILNKTI</sequence>
<evidence type="ECO:0000256" key="7">
    <source>
        <dbReference type="ARBA" id="ARBA00093797"/>
    </source>
</evidence>
<dbReference type="AlphaFoldDB" id="A0A0A2HHT1"/>
<evidence type="ECO:0000256" key="3">
    <source>
        <dbReference type="ARBA" id="ARBA00022795"/>
    </source>
</evidence>
<dbReference type="Proteomes" id="UP000478995">
    <property type="component" value="Unassembled WGS sequence"/>
</dbReference>
<evidence type="ECO:0000256" key="2">
    <source>
        <dbReference type="ARBA" id="ARBA00022490"/>
    </source>
</evidence>
<reference evidence="9 11" key="1">
    <citation type="journal article" date="2014" name="J. Infect. Dis.">
        <title>Molecular characterization of a novel botulinum neurotoxin type H gene.</title>
        <authorList>
            <person name="Dover N."/>
            <person name="Barash J.R."/>
            <person name="Hill K.K."/>
            <person name="Xie G."/>
            <person name="Arnon S.S."/>
        </authorList>
    </citation>
    <scope>NUCLEOTIDE SEQUENCE [LARGE SCALE GENOMIC DNA]</scope>
    <source>
        <strain evidence="9 11">IBCA10-7060</strain>
    </source>
</reference>
<comment type="function">
    <text evidence="5">May act as an export chaperone for the filament capping protein FliD.</text>
</comment>
<reference evidence="9" key="3">
    <citation type="submission" date="2021-02" db="EMBL/GenBank/DDBJ databases">
        <authorList>
            <person name="Dover N."/>
            <person name="Barash J.R."/>
            <person name="Bell J.M."/>
            <person name="Sylvester M.D."/>
            <person name="Arnon S."/>
        </authorList>
    </citation>
    <scope>NUCLEOTIDE SEQUENCE</scope>
    <source>
        <strain evidence="9">IBCA10-7060</strain>
    </source>
</reference>
<evidence type="ECO:0000256" key="4">
    <source>
        <dbReference type="ARBA" id="ARBA00023186"/>
    </source>
</evidence>